<dbReference type="KEGG" id="rjg:CCGE525_09255"/>
<feature type="signal peptide" evidence="2">
    <location>
        <begin position="1"/>
        <end position="20"/>
    </location>
</feature>
<evidence type="ECO:0000256" key="2">
    <source>
        <dbReference type="SAM" id="SignalP"/>
    </source>
</evidence>
<evidence type="ECO:0008006" key="5">
    <source>
        <dbReference type="Google" id="ProtNLM"/>
    </source>
</evidence>
<accession>A0A387FVK8</accession>
<protein>
    <recommendedName>
        <fullName evidence="5">BA14K family protein</fullName>
    </recommendedName>
</protein>
<evidence type="ECO:0000256" key="1">
    <source>
        <dbReference type="SAM" id="MobiDB-lite"/>
    </source>
</evidence>
<feature type="region of interest" description="Disordered" evidence="1">
    <location>
        <begin position="32"/>
        <end position="53"/>
    </location>
</feature>
<evidence type="ECO:0000313" key="3">
    <source>
        <dbReference type="EMBL" id="AYG58966.1"/>
    </source>
</evidence>
<sequence>MRHIASIVLAASLTIGTVLAAVVPATALPLTNSPSPSSSGVIQVQEHGSRRDPNWDYGRREYWRDRHYHGRYWRDNRWDRRRYWDDDWRYRNRYYRPHHGGIYFEIRP</sequence>
<keyword evidence="2" id="KW-0732">Signal</keyword>
<name>A0A387FVK8_9HYPH</name>
<dbReference type="Proteomes" id="UP000282195">
    <property type="component" value="Chromosome"/>
</dbReference>
<dbReference type="EMBL" id="CP032694">
    <property type="protein sequence ID" value="AYG58966.1"/>
    <property type="molecule type" value="Genomic_DNA"/>
</dbReference>
<dbReference type="RefSeq" id="WP_120704003.1">
    <property type="nucleotide sequence ID" value="NZ_CP032694.1"/>
</dbReference>
<gene>
    <name evidence="3" type="ORF">CCGE525_09255</name>
</gene>
<reference evidence="3 4" key="1">
    <citation type="submission" date="2018-10" db="EMBL/GenBank/DDBJ databases">
        <title>Rhizobium etli, R. leguminosarum and a new Rhizobium genospecies from Phaseolus dumosus.</title>
        <authorList>
            <person name="Ramirez-Puebla S.T."/>
            <person name="Rogel-Hernandez M.A."/>
            <person name="Guerrero G."/>
            <person name="Ormeno-Orrillo E."/>
            <person name="Martinez-Romero J.C."/>
            <person name="Negrete-Yankelevich S."/>
            <person name="Martinez-Romero E."/>
        </authorList>
    </citation>
    <scope>NUCLEOTIDE SEQUENCE [LARGE SCALE GENOMIC DNA]</scope>
    <source>
        <strain evidence="3 4">CCGE525</strain>
    </source>
</reference>
<dbReference type="AlphaFoldDB" id="A0A387FVK8"/>
<organism evidence="3 4">
    <name type="scientific">Rhizobium jaguaris</name>
    <dbReference type="NCBI Taxonomy" id="1312183"/>
    <lineage>
        <taxon>Bacteria</taxon>
        <taxon>Pseudomonadati</taxon>
        <taxon>Pseudomonadota</taxon>
        <taxon>Alphaproteobacteria</taxon>
        <taxon>Hyphomicrobiales</taxon>
        <taxon>Rhizobiaceae</taxon>
        <taxon>Rhizobium/Agrobacterium group</taxon>
        <taxon>Rhizobium</taxon>
    </lineage>
</organism>
<keyword evidence="4" id="KW-1185">Reference proteome</keyword>
<feature type="chain" id="PRO_5017211524" description="BA14K family protein" evidence="2">
    <location>
        <begin position="21"/>
        <end position="108"/>
    </location>
</feature>
<evidence type="ECO:0000313" key="4">
    <source>
        <dbReference type="Proteomes" id="UP000282195"/>
    </source>
</evidence>
<proteinExistence type="predicted"/>